<dbReference type="Proteomes" id="UP000824890">
    <property type="component" value="Unassembled WGS sequence"/>
</dbReference>
<evidence type="ECO:0000313" key="8">
    <source>
        <dbReference type="Proteomes" id="UP000824890"/>
    </source>
</evidence>
<gene>
    <name evidence="7" type="ORF">HID58_088147</name>
</gene>
<keyword evidence="2" id="KW-0805">Transcription regulation</keyword>
<feature type="region of interest" description="Disordered" evidence="6">
    <location>
        <begin position="81"/>
        <end position="109"/>
    </location>
</feature>
<name>A0ABQ7XXX7_BRANA</name>
<organism evidence="7 8">
    <name type="scientific">Brassica napus</name>
    <name type="common">Rape</name>
    <dbReference type="NCBI Taxonomy" id="3708"/>
    <lineage>
        <taxon>Eukaryota</taxon>
        <taxon>Viridiplantae</taxon>
        <taxon>Streptophyta</taxon>
        <taxon>Embryophyta</taxon>
        <taxon>Tracheophyta</taxon>
        <taxon>Spermatophyta</taxon>
        <taxon>Magnoliopsida</taxon>
        <taxon>eudicotyledons</taxon>
        <taxon>Gunneridae</taxon>
        <taxon>Pentapetalae</taxon>
        <taxon>rosids</taxon>
        <taxon>malvids</taxon>
        <taxon>Brassicales</taxon>
        <taxon>Brassicaceae</taxon>
        <taxon>Brassiceae</taxon>
        <taxon>Brassica</taxon>
    </lineage>
</organism>
<proteinExistence type="predicted"/>
<evidence type="ECO:0000256" key="6">
    <source>
        <dbReference type="SAM" id="MobiDB-lite"/>
    </source>
</evidence>
<keyword evidence="3" id="KW-0238">DNA-binding</keyword>
<evidence type="ECO:0008006" key="9">
    <source>
        <dbReference type="Google" id="ProtNLM"/>
    </source>
</evidence>
<evidence type="ECO:0000256" key="1">
    <source>
        <dbReference type="ARBA" id="ARBA00004123"/>
    </source>
</evidence>
<keyword evidence="4" id="KW-0804">Transcription</keyword>
<keyword evidence="8" id="KW-1185">Reference proteome</keyword>
<dbReference type="InterPro" id="IPR015300">
    <property type="entry name" value="DNA-bd_pseudobarrel_sf"/>
</dbReference>
<comment type="subcellular location">
    <subcellularLocation>
        <location evidence="1">Nucleus</location>
    </subcellularLocation>
</comment>
<evidence type="ECO:0000256" key="4">
    <source>
        <dbReference type="ARBA" id="ARBA00023163"/>
    </source>
</evidence>
<evidence type="ECO:0000256" key="3">
    <source>
        <dbReference type="ARBA" id="ARBA00023125"/>
    </source>
</evidence>
<evidence type="ECO:0000256" key="5">
    <source>
        <dbReference type="ARBA" id="ARBA00023242"/>
    </source>
</evidence>
<evidence type="ECO:0000256" key="2">
    <source>
        <dbReference type="ARBA" id="ARBA00023015"/>
    </source>
</evidence>
<evidence type="ECO:0000313" key="7">
    <source>
        <dbReference type="EMBL" id="KAH0859886.1"/>
    </source>
</evidence>
<accession>A0ABQ7XXX7</accession>
<reference evidence="7 8" key="1">
    <citation type="submission" date="2021-05" db="EMBL/GenBank/DDBJ databases">
        <title>Genome Assembly of Synthetic Allotetraploid Brassica napus Reveals Homoeologous Exchanges between Subgenomes.</title>
        <authorList>
            <person name="Davis J.T."/>
        </authorList>
    </citation>
    <scope>NUCLEOTIDE SEQUENCE [LARGE SCALE GENOMIC DNA]</scope>
    <source>
        <strain evidence="8">cv. Da-Ae</strain>
        <tissue evidence="7">Seedling</tissue>
    </source>
</reference>
<dbReference type="EMBL" id="JAGKQM010000019">
    <property type="protein sequence ID" value="KAH0859886.1"/>
    <property type="molecule type" value="Genomic_DNA"/>
</dbReference>
<protein>
    <recommendedName>
        <fullName evidence="9">TF-B3 domain-containing protein</fullName>
    </recommendedName>
</protein>
<feature type="compositionally biased region" description="Acidic residues" evidence="6">
    <location>
        <begin position="86"/>
        <end position="109"/>
    </location>
</feature>
<sequence>MVFTPYPDLLIIYNSQDLSLSQRLVIHFLHSTFVLRGCWSKFITDNDPMDGGFLLFSYDGYRTFLVSIFWDRLPVKPKAPVNIQEISDEDETTGDDANDDDDEEEEDNDQNMIIYLSSGSSEEDNVDTLTKLMEVQGEVQLTYYLDFVLIRMFTSSQRKRAEPIGDPEAILLIPLTLSLSQLRRVAVVCW</sequence>
<dbReference type="SUPFAM" id="SSF101936">
    <property type="entry name" value="DNA-binding pseudobarrel domain"/>
    <property type="match status" value="1"/>
</dbReference>
<keyword evidence="5" id="KW-0539">Nucleus</keyword>
<comment type="caution">
    <text evidence="7">The sequence shown here is derived from an EMBL/GenBank/DDBJ whole genome shotgun (WGS) entry which is preliminary data.</text>
</comment>